<reference evidence="2" key="1">
    <citation type="submission" date="2014-09" db="EMBL/GenBank/DDBJ databases">
        <authorList>
            <person name="Mudge J."/>
            <person name="Ramaraj T."/>
            <person name="Lindquist I.E."/>
            <person name="Bharti A.K."/>
            <person name="Sundararajan A."/>
            <person name="Cameron C.T."/>
            <person name="Woodward J.E."/>
            <person name="May G.D."/>
            <person name="Brubaker C."/>
            <person name="Broadhvest J."/>
            <person name="Wilkins T.A."/>
        </authorList>
    </citation>
    <scope>NUCLEOTIDE SEQUENCE</scope>
    <source>
        <strain evidence="2">cv. AKA8401</strain>
    </source>
</reference>
<name>A0A0B0PHK8_GOSAR</name>
<proteinExistence type="predicted"/>
<dbReference type="Proteomes" id="UP000032142">
    <property type="component" value="Unassembled WGS sequence"/>
</dbReference>
<dbReference type="EMBL" id="KN428927">
    <property type="protein sequence ID" value="KHG24470.1"/>
    <property type="molecule type" value="Genomic_DNA"/>
</dbReference>
<sequence length="39" mass="4512">MKDMHNCRIKSHENMVYSGSSGWRSSKILSHYQAIMLGK</sequence>
<dbReference type="AlphaFoldDB" id="A0A0B0PHK8"/>
<gene>
    <name evidence="1" type="ORF">F383_07252</name>
</gene>
<evidence type="ECO:0000313" key="2">
    <source>
        <dbReference type="Proteomes" id="UP000032142"/>
    </source>
</evidence>
<organism evidence="1 2">
    <name type="scientific">Gossypium arboreum</name>
    <name type="common">Tree cotton</name>
    <name type="synonym">Gossypium nanking</name>
    <dbReference type="NCBI Taxonomy" id="29729"/>
    <lineage>
        <taxon>Eukaryota</taxon>
        <taxon>Viridiplantae</taxon>
        <taxon>Streptophyta</taxon>
        <taxon>Embryophyta</taxon>
        <taxon>Tracheophyta</taxon>
        <taxon>Spermatophyta</taxon>
        <taxon>Magnoliopsida</taxon>
        <taxon>eudicotyledons</taxon>
        <taxon>Gunneridae</taxon>
        <taxon>Pentapetalae</taxon>
        <taxon>rosids</taxon>
        <taxon>malvids</taxon>
        <taxon>Malvales</taxon>
        <taxon>Malvaceae</taxon>
        <taxon>Malvoideae</taxon>
        <taxon>Gossypium</taxon>
    </lineage>
</organism>
<accession>A0A0B0PHK8</accession>
<keyword evidence="2" id="KW-1185">Reference proteome</keyword>
<evidence type="ECO:0000313" key="1">
    <source>
        <dbReference type="EMBL" id="KHG24470.1"/>
    </source>
</evidence>
<protein>
    <submittedName>
        <fullName evidence="1">Uncharacterized protein</fullName>
    </submittedName>
</protein>